<dbReference type="GO" id="GO:0005524">
    <property type="term" value="F:ATP binding"/>
    <property type="evidence" value="ECO:0007669"/>
    <property type="project" value="UniProtKB-KW"/>
</dbReference>
<dbReference type="Gene3D" id="3.40.50.300">
    <property type="entry name" value="P-loop containing nucleotide triphosphate hydrolases"/>
    <property type="match status" value="1"/>
</dbReference>
<protein>
    <submittedName>
        <fullName evidence="4">Katanin p60 ATPase-containing subunit A1</fullName>
    </submittedName>
</protein>
<dbReference type="SMART" id="SM00382">
    <property type="entry name" value="AAA"/>
    <property type="match status" value="1"/>
</dbReference>
<evidence type="ECO:0000313" key="4">
    <source>
        <dbReference type="EMBL" id="RZB29443.1"/>
    </source>
</evidence>
<evidence type="ECO:0000313" key="5">
    <source>
        <dbReference type="Proteomes" id="UP000291831"/>
    </source>
</evidence>
<dbReference type="PANTHER" id="PTHR23074:SF83">
    <property type="entry name" value="VACUOLAR PROTEIN SORTING-ASSOCIATED PROTEIN 4A"/>
    <property type="match status" value="1"/>
</dbReference>
<reference evidence="5" key="1">
    <citation type="submission" date="2019-01" db="EMBL/GenBank/DDBJ databases">
        <title>Anaerobic oxidation of ethane by archaea from a marine hydrocarbon seep.</title>
        <authorList>
            <person name="Musat F."/>
        </authorList>
    </citation>
    <scope>NUCLEOTIDE SEQUENCE [LARGE SCALE GENOMIC DNA]</scope>
</reference>
<dbReference type="Pfam" id="PF00004">
    <property type="entry name" value="AAA"/>
    <property type="match status" value="1"/>
</dbReference>
<dbReference type="EMBL" id="RPGO01000027">
    <property type="protein sequence ID" value="RZB29443.1"/>
    <property type="molecule type" value="Genomic_DNA"/>
</dbReference>
<dbReference type="InterPro" id="IPR015415">
    <property type="entry name" value="Spast_Vps4_C"/>
</dbReference>
<dbReference type="InterPro" id="IPR003593">
    <property type="entry name" value="AAA+_ATPase"/>
</dbReference>
<dbReference type="Proteomes" id="UP000291831">
    <property type="component" value="Unassembled WGS sequence"/>
</dbReference>
<dbReference type="Gene3D" id="1.10.8.60">
    <property type="match status" value="1"/>
</dbReference>
<name>A0A8B3S2R5_9EURY</name>
<dbReference type="SUPFAM" id="SSF52540">
    <property type="entry name" value="P-loop containing nucleoside triphosphate hydrolases"/>
    <property type="match status" value="1"/>
</dbReference>
<dbReference type="InterPro" id="IPR050304">
    <property type="entry name" value="MT-severing_AAA_ATPase"/>
</dbReference>
<gene>
    <name evidence="4" type="ORF">AEth_01171</name>
</gene>
<sequence length="398" mass="45031">MNQLLEQEYLNKINESKENAKKHYDSGAYDKASEEYLNCSKYCEILVKKTGDETKKKEYYDAFEKFVDTSVKLKKMKAVGVREAKKERERPEAEAGTGFEQYIKENLMQRNKETLPLWEDIGGLEETKNTIKESIVLAYARKPDRVEIDGWRNILLFGPPGTGKTLLAAATAEGLDAAFFNVKAGQVLSKYYGESPKIVNALFDVAREESPAVIFFDELDSVALSRSAEIDEATRRVLSSLLTELDGLSGGKKGEFVLFLASTNTPWDIDGAVISRFEKRIYVPLPDEDARKGILKIQLEKKGFEFAVYDWLVEKTDGYSGRDIKVLCKGGVYNMVRDLNPGVADLAEEGLEEIKKYEIKTRGLTKKDFEQALKSMKPTSTEDMVKKYEEWDARFGAL</sequence>
<dbReference type="GO" id="GO:0016887">
    <property type="term" value="F:ATP hydrolysis activity"/>
    <property type="evidence" value="ECO:0007669"/>
    <property type="project" value="InterPro"/>
</dbReference>
<proteinExistence type="predicted"/>
<evidence type="ECO:0000259" key="3">
    <source>
        <dbReference type="SMART" id="SM00382"/>
    </source>
</evidence>
<dbReference type="PANTHER" id="PTHR23074">
    <property type="entry name" value="AAA DOMAIN-CONTAINING"/>
    <property type="match status" value="1"/>
</dbReference>
<evidence type="ECO:0000256" key="1">
    <source>
        <dbReference type="ARBA" id="ARBA00022741"/>
    </source>
</evidence>
<dbReference type="AlphaFoldDB" id="A0A8B3S2R5"/>
<keyword evidence="1" id="KW-0547">Nucleotide-binding</keyword>
<dbReference type="Pfam" id="PF09336">
    <property type="entry name" value="Vps4_C"/>
    <property type="match status" value="1"/>
</dbReference>
<dbReference type="InterPro" id="IPR027417">
    <property type="entry name" value="P-loop_NTPase"/>
</dbReference>
<feature type="domain" description="AAA+ ATPase" evidence="3">
    <location>
        <begin position="150"/>
        <end position="287"/>
    </location>
</feature>
<dbReference type="InterPro" id="IPR003959">
    <property type="entry name" value="ATPase_AAA_core"/>
</dbReference>
<keyword evidence="2" id="KW-0067">ATP-binding</keyword>
<organism evidence="4 5">
    <name type="scientific">Candidatus Argoarchaeum ethanivorans</name>
    <dbReference type="NCBI Taxonomy" id="2608793"/>
    <lineage>
        <taxon>Archaea</taxon>
        <taxon>Methanobacteriati</taxon>
        <taxon>Methanobacteriota</taxon>
        <taxon>Stenosarchaea group</taxon>
        <taxon>Methanomicrobia</taxon>
        <taxon>Methanosarcinales</taxon>
        <taxon>Methanosarcinales incertae sedis</taxon>
        <taxon>GOM Arc I cluster</taxon>
        <taxon>Candidatus Argoarchaeum</taxon>
    </lineage>
</organism>
<accession>A0A8B3S2R5</accession>
<comment type="caution">
    <text evidence="4">The sequence shown here is derived from an EMBL/GenBank/DDBJ whole genome shotgun (WGS) entry which is preliminary data.</text>
</comment>
<evidence type="ECO:0000256" key="2">
    <source>
        <dbReference type="ARBA" id="ARBA00022840"/>
    </source>
</evidence>